<keyword evidence="3" id="KW-1185">Reference proteome</keyword>
<keyword evidence="1" id="KW-0812">Transmembrane</keyword>
<keyword evidence="1" id="KW-0472">Membrane</keyword>
<evidence type="ECO:0000313" key="3">
    <source>
        <dbReference type="Proteomes" id="UP000283087"/>
    </source>
</evidence>
<feature type="transmembrane region" description="Helical" evidence="1">
    <location>
        <begin position="343"/>
        <end position="368"/>
    </location>
</feature>
<feature type="transmembrane region" description="Helical" evidence="1">
    <location>
        <begin position="380"/>
        <end position="399"/>
    </location>
</feature>
<proteinExistence type="predicted"/>
<protein>
    <submittedName>
        <fullName evidence="2">Uncharacterized protein</fullName>
    </submittedName>
</protein>
<dbReference type="RefSeq" id="WP_126156731.1">
    <property type="nucleotide sequence ID" value="NZ_RQXW01000001.1"/>
</dbReference>
<organism evidence="2 3">
    <name type="scientific">Amphritea opalescens</name>
    <dbReference type="NCBI Taxonomy" id="2490544"/>
    <lineage>
        <taxon>Bacteria</taxon>
        <taxon>Pseudomonadati</taxon>
        <taxon>Pseudomonadota</taxon>
        <taxon>Gammaproteobacteria</taxon>
        <taxon>Oceanospirillales</taxon>
        <taxon>Oceanospirillaceae</taxon>
        <taxon>Amphritea</taxon>
    </lineage>
</organism>
<feature type="transmembrane region" description="Helical" evidence="1">
    <location>
        <begin position="419"/>
        <end position="436"/>
    </location>
</feature>
<feature type="transmembrane region" description="Helical" evidence="1">
    <location>
        <begin position="202"/>
        <end position="220"/>
    </location>
</feature>
<dbReference type="AlphaFoldDB" id="A0A430KVL2"/>
<gene>
    <name evidence="2" type="ORF">EH243_00810</name>
</gene>
<evidence type="ECO:0000313" key="2">
    <source>
        <dbReference type="EMBL" id="RTE67520.1"/>
    </source>
</evidence>
<feature type="transmembrane region" description="Helical" evidence="1">
    <location>
        <begin position="309"/>
        <end position="331"/>
    </location>
</feature>
<sequence>MTSHQIAQKMINHWPGAKIAGVLALTMCLLTLLNIVLPLGLAGLATLLCWLYIAIEIPRLKPKQRKQILTLFIIGIAAALLAWSQGADVSLQTLFGEHLKLAMLLTSISFIGMASRVGCEVSKPGLHSFITTLLGMHFFSSVANFSSVIIVGDQIKHKQGIDQLSQLVLSRGFGMAVLWSPFLSLLPLVLEQVPGVDLAQVYPFAITLAVIGLLLSVIEARFRSASALQGFSGYPLKTETLALPVILIALILLLSWQMPQLPTVFLVSLLSMVVPILLMLVLSNPRSAGRKLSVHVSEKLSESRAEISLFMSAGVLAAGVKACIGVGLISLPFTQTDAGVASLVLLMIVGLAYLGIHQLALVAIFAGLLADITVTPNLMAIAYVLGTSLAMSGSTFSGLNFIMKSRFNATDGEIIQNQLPYNLVMLATGCGIIYLMEAMGIH</sequence>
<feature type="transmembrane region" description="Helical" evidence="1">
    <location>
        <begin position="68"/>
        <end position="87"/>
    </location>
</feature>
<feature type="transmembrane region" description="Helical" evidence="1">
    <location>
        <begin position="129"/>
        <end position="151"/>
    </location>
</feature>
<comment type="caution">
    <text evidence="2">The sequence shown here is derived from an EMBL/GenBank/DDBJ whole genome shotgun (WGS) entry which is preliminary data.</text>
</comment>
<accession>A0A430KVL2</accession>
<feature type="transmembrane region" description="Helical" evidence="1">
    <location>
        <begin position="20"/>
        <end position="53"/>
    </location>
</feature>
<feature type="transmembrane region" description="Helical" evidence="1">
    <location>
        <begin position="241"/>
        <end position="258"/>
    </location>
</feature>
<reference evidence="2 3" key="1">
    <citation type="submission" date="2018-11" db="EMBL/GenBank/DDBJ databases">
        <title>The draft genome sequence of Amphritea opalescens ANRC-JH13T.</title>
        <authorList>
            <person name="Fang Z."/>
            <person name="Zhang Y."/>
            <person name="Han X."/>
        </authorList>
    </citation>
    <scope>NUCLEOTIDE SEQUENCE [LARGE SCALE GENOMIC DNA]</scope>
    <source>
        <strain evidence="2 3">ANRC-JH13</strain>
    </source>
</reference>
<feature type="transmembrane region" description="Helical" evidence="1">
    <location>
        <begin position="172"/>
        <end position="190"/>
    </location>
</feature>
<dbReference type="Proteomes" id="UP000283087">
    <property type="component" value="Unassembled WGS sequence"/>
</dbReference>
<feature type="transmembrane region" description="Helical" evidence="1">
    <location>
        <begin position="264"/>
        <end position="282"/>
    </location>
</feature>
<dbReference type="OrthoDB" id="8523687at2"/>
<evidence type="ECO:0000256" key="1">
    <source>
        <dbReference type="SAM" id="Phobius"/>
    </source>
</evidence>
<dbReference type="EMBL" id="RQXW01000001">
    <property type="protein sequence ID" value="RTE67520.1"/>
    <property type="molecule type" value="Genomic_DNA"/>
</dbReference>
<feature type="transmembrane region" description="Helical" evidence="1">
    <location>
        <begin position="99"/>
        <end position="117"/>
    </location>
</feature>
<name>A0A430KVL2_9GAMM</name>
<keyword evidence="1" id="KW-1133">Transmembrane helix</keyword>